<dbReference type="Pfam" id="PF23187">
    <property type="entry name" value="UBX7_N"/>
    <property type="match status" value="1"/>
</dbReference>
<evidence type="ECO:0000259" key="2">
    <source>
        <dbReference type="PROSITE" id="PS50033"/>
    </source>
</evidence>
<protein>
    <recommendedName>
        <fullName evidence="2">UBX domain-containing protein</fullName>
    </recommendedName>
</protein>
<feature type="compositionally biased region" description="Low complexity" evidence="1">
    <location>
        <begin position="379"/>
        <end position="394"/>
    </location>
</feature>
<dbReference type="Gene3D" id="3.10.20.90">
    <property type="entry name" value="Phosphatidylinositol 3-kinase Catalytic Subunit, Chain A, domain 1"/>
    <property type="match status" value="1"/>
</dbReference>
<evidence type="ECO:0000256" key="1">
    <source>
        <dbReference type="SAM" id="MobiDB-lite"/>
    </source>
</evidence>
<name>A0A017SIS2_ASPRC</name>
<organism evidence="3 4">
    <name type="scientific">Aspergillus ruber (strain CBS 135680)</name>
    <dbReference type="NCBI Taxonomy" id="1388766"/>
    <lineage>
        <taxon>Eukaryota</taxon>
        <taxon>Fungi</taxon>
        <taxon>Dikarya</taxon>
        <taxon>Ascomycota</taxon>
        <taxon>Pezizomycotina</taxon>
        <taxon>Eurotiomycetes</taxon>
        <taxon>Eurotiomycetidae</taxon>
        <taxon>Eurotiales</taxon>
        <taxon>Aspergillaceae</taxon>
        <taxon>Aspergillus</taxon>
        <taxon>Aspergillus subgen. Aspergillus</taxon>
    </lineage>
</organism>
<dbReference type="CDD" id="cd01767">
    <property type="entry name" value="UBX"/>
    <property type="match status" value="1"/>
</dbReference>
<dbReference type="PROSITE" id="PS50033">
    <property type="entry name" value="UBX"/>
    <property type="match status" value="1"/>
</dbReference>
<gene>
    <name evidence="3" type="ORF">EURHEDRAFT_498283</name>
</gene>
<dbReference type="GO" id="GO:0005783">
    <property type="term" value="C:endoplasmic reticulum"/>
    <property type="evidence" value="ECO:0007669"/>
    <property type="project" value="TreeGrafter"/>
</dbReference>
<feature type="region of interest" description="Disordered" evidence="1">
    <location>
        <begin position="117"/>
        <end position="255"/>
    </location>
</feature>
<dbReference type="OrthoDB" id="2445133at2759"/>
<dbReference type="GeneID" id="63700834"/>
<dbReference type="EMBL" id="KK088419">
    <property type="protein sequence ID" value="EYE96205.1"/>
    <property type="molecule type" value="Genomic_DNA"/>
</dbReference>
<feature type="region of interest" description="Disordered" evidence="1">
    <location>
        <begin position="379"/>
        <end position="443"/>
    </location>
</feature>
<feature type="domain" description="UBX" evidence="2">
    <location>
        <begin position="248"/>
        <end position="318"/>
    </location>
</feature>
<evidence type="ECO:0000313" key="3">
    <source>
        <dbReference type="EMBL" id="EYE96205.1"/>
    </source>
</evidence>
<proteinExistence type="predicted"/>
<dbReference type="Pfam" id="PF00789">
    <property type="entry name" value="UBX"/>
    <property type="match status" value="1"/>
</dbReference>
<reference evidence="4" key="1">
    <citation type="journal article" date="2014" name="Nat. Commun.">
        <title>Genomic adaptations of the halophilic Dead Sea filamentous fungus Eurotium rubrum.</title>
        <authorList>
            <person name="Kis-Papo T."/>
            <person name="Weig A.R."/>
            <person name="Riley R."/>
            <person name="Persoh D."/>
            <person name="Salamov A."/>
            <person name="Sun H."/>
            <person name="Lipzen A."/>
            <person name="Wasser S.P."/>
            <person name="Rambold G."/>
            <person name="Grigoriev I.V."/>
            <person name="Nevo E."/>
        </authorList>
    </citation>
    <scope>NUCLEOTIDE SEQUENCE [LARGE SCALE GENOMIC DNA]</scope>
    <source>
        <strain evidence="4">CBS 135680</strain>
    </source>
</reference>
<dbReference type="InterPro" id="IPR029071">
    <property type="entry name" value="Ubiquitin-like_domsf"/>
</dbReference>
<dbReference type="HOGENOM" id="CLU_035996_1_1_1"/>
<dbReference type="STRING" id="1388766.A0A017SIS2"/>
<dbReference type="InterPro" id="IPR001012">
    <property type="entry name" value="UBX_dom"/>
</dbReference>
<feature type="compositionally biased region" description="Low complexity" evidence="1">
    <location>
        <begin position="203"/>
        <end position="213"/>
    </location>
</feature>
<dbReference type="Proteomes" id="UP000019804">
    <property type="component" value="Unassembled WGS sequence"/>
</dbReference>
<dbReference type="GO" id="GO:0036503">
    <property type="term" value="P:ERAD pathway"/>
    <property type="evidence" value="ECO:0007669"/>
    <property type="project" value="TreeGrafter"/>
</dbReference>
<dbReference type="PANTHER" id="PTHR46424">
    <property type="entry name" value="UBX DOMAIN-CONTAINING PROTEIN 4"/>
    <property type="match status" value="1"/>
</dbReference>
<feature type="compositionally biased region" description="Polar residues" evidence="1">
    <location>
        <begin position="119"/>
        <end position="132"/>
    </location>
</feature>
<feature type="compositionally biased region" description="Polar residues" evidence="1">
    <location>
        <begin position="422"/>
        <end position="437"/>
    </location>
</feature>
<dbReference type="SUPFAM" id="SSF54236">
    <property type="entry name" value="Ubiquitin-like"/>
    <property type="match status" value="1"/>
</dbReference>
<keyword evidence="4" id="KW-1185">Reference proteome</keyword>
<feature type="compositionally biased region" description="Low complexity" evidence="1">
    <location>
        <begin position="153"/>
        <end position="170"/>
    </location>
</feature>
<dbReference type="RefSeq" id="XP_040639893.1">
    <property type="nucleotide sequence ID" value="XM_040785710.1"/>
</dbReference>
<accession>A0A017SIS2</accession>
<evidence type="ECO:0000313" key="4">
    <source>
        <dbReference type="Proteomes" id="UP000019804"/>
    </source>
</evidence>
<dbReference type="PANTHER" id="PTHR46424:SF1">
    <property type="entry name" value="UBX DOMAIN-CONTAINING PROTEIN 4"/>
    <property type="match status" value="1"/>
</dbReference>
<sequence>MIATMFFQGTLQEGIALAVSQSKAVVCFVRDDEELSNVWENEYFADDPTFAQLFMEEAITLRLPVGSEGATYLTSFCPIPTLPGLVVIRDGMMREYIIPEITKENFRARLRAVLEDGGKSSQAPQQTQTDAGGSSAAVPAESTSDPAPAAQLTPPASQVAQSQSQTAPATNEMETHRDENKRAEKSSAQNPGPFKRAMPTKASSQKSQQQQESRINQTKQPDKKPRKAAPAPSSKTNDTEVRPKPPRTPPKQYRLQIRLFDGSSVRSSFDPSQSIRKDVRPWLDDQMDEKHPFNLKHILTPLPNHTLTIADEEQTLQEYLGLGATANLVMVPIQSYTEAYTGSGSLPVRAVSGVYDLASSTVSAAAGYVGSWLGYGQTTASEGSSAAQSSSTSGNARTPESRPAGSRGPNIRTLTDQRREQGNNQFYNGNQLNFQPRENSDQR</sequence>
<dbReference type="AlphaFoldDB" id="A0A017SIS2"/>
<dbReference type="SMART" id="SM00166">
    <property type="entry name" value="UBX"/>
    <property type="match status" value="1"/>
</dbReference>
<feature type="compositionally biased region" description="Basic and acidic residues" evidence="1">
    <location>
        <begin position="173"/>
        <end position="185"/>
    </location>
</feature>